<dbReference type="AlphaFoldDB" id="A0A2V4UER2"/>
<evidence type="ECO:0000313" key="4">
    <source>
        <dbReference type="Proteomes" id="UP000247746"/>
    </source>
</evidence>
<sequence length="291" mass="31931">MKKLITASMAASFLLLASQANAADLQLQAYKPDKNAIFPVTSVLASGEKDAILFDAQFSVKDGEALVDMIKKSNKDLKMIYITAGDPDYYFGLQPLVKAFPNVKVMSSPSIVEHIEATKDAKLEHWGPILGKHAPTKITVPQTLNQSTLTLEGHKIEIKAFGTPQAYMWVPESKTVFGGVSVTSGMHVWTADTQTKEARSAWMQSLEQMKQLKPNVVIPGHYSGNLLKKDYAVDFTLSYLKTFEQALGEAKNQDSKQSEEVISIMKSAYPALPGGSDLELSSQVNTGEIEW</sequence>
<feature type="chain" id="PRO_5016131522" evidence="1">
    <location>
        <begin position="23"/>
        <end position="291"/>
    </location>
</feature>
<comment type="caution">
    <text evidence="3">The sequence shown here is derived from an EMBL/GenBank/DDBJ whole genome shotgun (WGS) entry which is preliminary data.</text>
</comment>
<dbReference type="SUPFAM" id="SSF56281">
    <property type="entry name" value="Metallo-hydrolase/oxidoreductase"/>
    <property type="match status" value="1"/>
</dbReference>
<dbReference type="InterPro" id="IPR036866">
    <property type="entry name" value="RibonucZ/Hydroxyglut_hydro"/>
</dbReference>
<dbReference type="Proteomes" id="UP000247746">
    <property type="component" value="Unassembled WGS sequence"/>
</dbReference>
<accession>A0A2V4UER2</accession>
<dbReference type="RefSeq" id="WP_110923379.1">
    <property type="nucleotide sequence ID" value="NZ_QJSU01000006.1"/>
</dbReference>
<dbReference type="Pfam" id="PF00753">
    <property type="entry name" value="Lactamase_B"/>
    <property type="match status" value="1"/>
</dbReference>
<keyword evidence="3" id="KW-0378">Hydrolase</keyword>
<reference evidence="3 4" key="1">
    <citation type="submission" date="2018-06" db="EMBL/GenBank/DDBJ databases">
        <title>Genomic Encyclopedia of Type Strains, Phase III (KMG-III): the genomes of soil and plant-associated and newly described type strains.</title>
        <authorList>
            <person name="Whitman W."/>
        </authorList>
    </citation>
    <scope>NUCLEOTIDE SEQUENCE [LARGE SCALE GENOMIC DNA]</scope>
    <source>
        <strain evidence="3 4">CECT 5889</strain>
    </source>
</reference>
<protein>
    <submittedName>
        <fullName evidence="3">Glyoxylase-like metal-dependent hydrolase (Beta-lactamase superfamily II)</fullName>
    </submittedName>
</protein>
<dbReference type="GO" id="GO:0016787">
    <property type="term" value="F:hydrolase activity"/>
    <property type="evidence" value="ECO:0007669"/>
    <property type="project" value="UniProtKB-KW"/>
</dbReference>
<name>A0A2V4UER2_9GAMM</name>
<dbReference type="OrthoDB" id="8441428at2"/>
<dbReference type="PANTHER" id="PTHR42951">
    <property type="entry name" value="METALLO-BETA-LACTAMASE DOMAIN-CONTAINING"/>
    <property type="match status" value="1"/>
</dbReference>
<organism evidence="3 4">
    <name type="scientific">Psychrobacter fozii</name>
    <dbReference type="NCBI Taxonomy" id="198480"/>
    <lineage>
        <taxon>Bacteria</taxon>
        <taxon>Pseudomonadati</taxon>
        <taxon>Pseudomonadota</taxon>
        <taxon>Gammaproteobacteria</taxon>
        <taxon>Moraxellales</taxon>
        <taxon>Moraxellaceae</taxon>
        <taxon>Psychrobacter</taxon>
    </lineage>
</organism>
<dbReference type="Gene3D" id="3.60.15.10">
    <property type="entry name" value="Ribonuclease Z/Hydroxyacylglutathione hydrolase-like"/>
    <property type="match status" value="1"/>
</dbReference>
<dbReference type="EMBL" id="QJSU01000006">
    <property type="protein sequence ID" value="PYE38627.1"/>
    <property type="molecule type" value="Genomic_DNA"/>
</dbReference>
<evidence type="ECO:0000313" key="3">
    <source>
        <dbReference type="EMBL" id="PYE38627.1"/>
    </source>
</evidence>
<dbReference type="InterPro" id="IPR050855">
    <property type="entry name" value="NDM-1-like"/>
</dbReference>
<keyword evidence="4" id="KW-1185">Reference proteome</keyword>
<gene>
    <name evidence="3" type="ORF">DFP82_10631</name>
</gene>
<evidence type="ECO:0000256" key="1">
    <source>
        <dbReference type="SAM" id="SignalP"/>
    </source>
</evidence>
<dbReference type="PANTHER" id="PTHR42951:SF14">
    <property type="entry name" value="METALLO-BETA-LACTAMASE SUPERFAMILY PROTEIN"/>
    <property type="match status" value="1"/>
</dbReference>
<dbReference type="InterPro" id="IPR001279">
    <property type="entry name" value="Metallo-B-lactamas"/>
</dbReference>
<proteinExistence type="predicted"/>
<evidence type="ECO:0000259" key="2">
    <source>
        <dbReference type="SMART" id="SM00849"/>
    </source>
</evidence>
<dbReference type="CDD" id="cd07739">
    <property type="entry name" value="metallo-hydrolase-like_MBL-fold"/>
    <property type="match status" value="1"/>
</dbReference>
<feature type="signal peptide" evidence="1">
    <location>
        <begin position="1"/>
        <end position="22"/>
    </location>
</feature>
<keyword evidence="1" id="KW-0732">Signal</keyword>
<feature type="domain" description="Metallo-beta-lactamase" evidence="2">
    <location>
        <begin position="39"/>
        <end position="221"/>
    </location>
</feature>
<dbReference type="SMART" id="SM00849">
    <property type="entry name" value="Lactamase_B"/>
    <property type="match status" value="1"/>
</dbReference>